<evidence type="ECO:0000313" key="2">
    <source>
        <dbReference type="EMBL" id="CAD9602622.1"/>
    </source>
</evidence>
<sequence>MAPPTFTGGKLFKKKAKKKSRKSKHEARKSATTVEETTTADAALNEDDNDDLTEAERSAMQFKKEKEKRDLEKVANMSHRERVEEFNSKLAELTEHNDIPRVSAAGNG</sequence>
<protein>
    <recommendedName>
        <fullName evidence="3">DUF1754-domain-containing protein</fullName>
    </recommendedName>
</protein>
<dbReference type="EMBL" id="HBGY01027816">
    <property type="protein sequence ID" value="CAD9602622.1"/>
    <property type="molecule type" value="Transcribed_RNA"/>
</dbReference>
<feature type="region of interest" description="Disordered" evidence="1">
    <location>
        <begin position="1"/>
        <end position="51"/>
    </location>
</feature>
<gene>
    <name evidence="2" type="ORF">LDAN0321_LOCUS17203</name>
</gene>
<name>A0A7S2LCQ3_9STRA</name>
<accession>A0A7S2LCQ3</accession>
<organism evidence="2">
    <name type="scientific">Leptocylindrus danicus</name>
    <dbReference type="NCBI Taxonomy" id="163516"/>
    <lineage>
        <taxon>Eukaryota</taxon>
        <taxon>Sar</taxon>
        <taxon>Stramenopiles</taxon>
        <taxon>Ochrophyta</taxon>
        <taxon>Bacillariophyta</taxon>
        <taxon>Coscinodiscophyceae</taxon>
        <taxon>Chaetocerotophycidae</taxon>
        <taxon>Leptocylindrales</taxon>
        <taxon>Leptocylindraceae</taxon>
        <taxon>Leptocylindrus</taxon>
    </lineage>
</organism>
<reference evidence="2" key="1">
    <citation type="submission" date="2021-01" db="EMBL/GenBank/DDBJ databases">
        <authorList>
            <person name="Corre E."/>
            <person name="Pelletier E."/>
            <person name="Niang G."/>
            <person name="Scheremetjew M."/>
            <person name="Finn R."/>
            <person name="Kale V."/>
            <person name="Holt S."/>
            <person name="Cochrane G."/>
            <person name="Meng A."/>
            <person name="Brown T."/>
            <person name="Cohen L."/>
        </authorList>
    </citation>
    <scope>NUCLEOTIDE SEQUENCE</scope>
    <source>
        <strain evidence="2">B650</strain>
    </source>
</reference>
<dbReference type="PANTHER" id="PTHR13282">
    <property type="entry name" value="PROTEIN FAM32A"/>
    <property type="match status" value="1"/>
</dbReference>
<dbReference type="GO" id="GO:0005730">
    <property type="term" value="C:nucleolus"/>
    <property type="evidence" value="ECO:0007669"/>
    <property type="project" value="TreeGrafter"/>
</dbReference>
<proteinExistence type="predicted"/>
<dbReference type="InterPro" id="IPR013865">
    <property type="entry name" value="FAM32A"/>
</dbReference>
<dbReference type="AlphaFoldDB" id="A0A7S2LCQ3"/>
<dbReference type="PANTHER" id="PTHR13282:SF6">
    <property type="entry name" value="PROTEIN FAM32A"/>
    <property type="match status" value="1"/>
</dbReference>
<feature type="compositionally biased region" description="Basic residues" evidence="1">
    <location>
        <begin position="11"/>
        <end position="27"/>
    </location>
</feature>
<feature type="compositionally biased region" description="Low complexity" evidence="1">
    <location>
        <begin position="30"/>
        <end position="43"/>
    </location>
</feature>
<evidence type="ECO:0000256" key="1">
    <source>
        <dbReference type="SAM" id="MobiDB-lite"/>
    </source>
</evidence>
<evidence type="ECO:0008006" key="3">
    <source>
        <dbReference type="Google" id="ProtNLM"/>
    </source>
</evidence>